<dbReference type="EMBL" id="CDMZ01002327">
    <property type="protein sequence ID" value="CEM41876.1"/>
    <property type="molecule type" value="Genomic_DNA"/>
</dbReference>
<evidence type="ECO:0000313" key="1">
    <source>
        <dbReference type="EMBL" id="CEM41876.1"/>
    </source>
</evidence>
<sequence>MARGFQDSRHWGMLETYSGTADPSLARVAFLWAVSHGLQAVKMDVSTAFLQAPIKDAVWLRFPSNLPVEVYLELYAGVFVHIQKAMYGLKDAPKVYTSYFKKKGEAVFGGGRALQASEREGGLDSFGRRREPQALAQASVRDGEVELFGGGRVP</sequence>
<gene>
    <name evidence="1" type="ORF">Cvel_26328</name>
</gene>
<accession>A0A0G4HCU6</accession>
<evidence type="ECO:0008006" key="2">
    <source>
        <dbReference type="Google" id="ProtNLM"/>
    </source>
</evidence>
<proteinExistence type="predicted"/>
<name>A0A0G4HCU6_9ALVE</name>
<reference evidence="1" key="1">
    <citation type="submission" date="2014-11" db="EMBL/GenBank/DDBJ databases">
        <authorList>
            <person name="Otto D Thomas"/>
            <person name="Naeem Raeece"/>
        </authorList>
    </citation>
    <scope>NUCLEOTIDE SEQUENCE</scope>
</reference>
<dbReference type="VEuPathDB" id="CryptoDB:Cvel_26328"/>
<organism evidence="1">
    <name type="scientific">Chromera velia CCMP2878</name>
    <dbReference type="NCBI Taxonomy" id="1169474"/>
    <lineage>
        <taxon>Eukaryota</taxon>
        <taxon>Sar</taxon>
        <taxon>Alveolata</taxon>
        <taxon>Colpodellida</taxon>
        <taxon>Chromeraceae</taxon>
        <taxon>Chromera</taxon>
    </lineage>
</organism>
<dbReference type="PhylomeDB" id="A0A0G4HCU6"/>
<protein>
    <recommendedName>
        <fullName evidence="2">Reverse transcriptase Ty1/copia-type domain-containing protein</fullName>
    </recommendedName>
</protein>
<dbReference type="AlphaFoldDB" id="A0A0G4HCU6"/>